<comment type="caution">
    <text evidence="2">The sequence shown here is derived from an EMBL/GenBank/DDBJ whole genome shotgun (WGS) entry which is preliminary data.</text>
</comment>
<dbReference type="InterPro" id="IPR006840">
    <property type="entry name" value="ChaC"/>
</dbReference>
<protein>
    <recommendedName>
        <fullName evidence="4">Gamma-glutamylcyclotransferase</fullName>
    </recommendedName>
</protein>
<keyword evidence="3" id="KW-1185">Reference proteome</keyword>
<evidence type="ECO:0000313" key="3">
    <source>
        <dbReference type="Proteomes" id="UP001367676"/>
    </source>
</evidence>
<keyword evidence="1" id="KW-0456">Lyase</keyword>
<accession>A0AAN9YBK1</accession>
<sequence>MTTEIRLKGEISIFIFIQDRILLEGDVVWGRAFEVVGNSTALPYLQKREDSYICATVAFYPQDDDDDATEPLLARTYIADPCNRWWLGEAPLEDICMQIVHCRGDSGHNVEYLLKLAEYVRAHLPADRDPELFRLEALVREQLRRQRVNVNELMGLGAHHCGRHDCKLESTTSQPGAASYDGDFTNRLPDKKLRCVNI</sequence>
<dbReference type="GO" id="GO:0006751">
    <property type="term" value="P:glutathione catabolic process"/>
    <property type="evidence" value="ECO:0007669"/>
    <property type="project" value="InterPro"/>
</dbReference>
<proteinExistence type="predicted"/>
<gene>
    <name evidence="2" type="ORF">V9T40_007140</name>
</gene>
<organism evidence="2 3">
    <name type="scientific">Parthenolecanium corni</name>
    <dbReference type="NCBI Taxonomy" id="536013"/>
    <lineage>
        <taxon>Eukaryota</taxon>
        <taxon>Metazoa</taxon>
        <taxon>Ecdysozoa</taxon>
        <taxon>Arthropoda</taxon>
        <taxon>Hexapoda</taxon>
        <taxon>Insecta</taxon>
        <taxon>Pterygota</taxon>
        <taxon>Neoptera</taxon>
        <taxon>Paraneoptera</taxon>
        <taxon>Hemiptera</taxon>
        <taxon>Sternorrhyncha</taxon>
        <taxon>Coccoidea</taxon>
        <taxon>Coccidae</taxon>
        <taxon>Parthenolecanium</taxon>
    </lineage>
</organism>
<dbReference type="Proteomes" id="UP001367676">
    <property type="component" value="Unassembled WGS sequence"/>
</dbReference>
<dbReference type="GO" id="GO:0061928">
    <property type="term" value="F:glutathione specific gamma-glutamylcyclotransferase activity"/>
    <property type="evidence" value="ECO:0007669"/>
    <property type="project" value="InterPro"/>
</dbReference>
<evidence type="ECO:0008006" key="4">
    <source>
        <dbReference type="Google" id="ProtNLM"/>
    </source>
</evidence>
<dbReference type="PANTHER" id="PTHR12192">
    <property type="entry name" value="CATION TRANSPORT PROTEIN CHAC-RELATED"/>
    <property type="match status" value="1"/>
</dbReference>
<dbReference type="EMBL" id="JBBCAQ010000002">
    <property type="protein sequence ID" value="KAK7605282.1"/>
    <property type="molecule type" value="Genomic_DNA"/>
</dbReference>
<name>A0AAN9YBK1_9HEMI</name>
<dbReference type="PANTHER" id="PTHR12192:SF26">
    <property type="entry name" value="GLUTATHIONE-SPECIFIC GAMMA-GLUTAMYLCYCLOTRANSFERASE 1"/>
    <property type="match status" value="1"/>
</dbReference>
<dbReference type="AlphaFoldDB" id="A0AAN9YBK1"/>
<evidence type="ECO:0000313" key="2">
    <source>
        <dbReference type="EMBL" id="KAK7605282.1"/>
    </source>
</evidence>
<dbReference type="GO" id="GO:0005737">
    <property type="term" value="C:cytoplasm"/>
    <property type="evidence" value="ECO:0007669"/>
    <property type="project" value="TreeGrafter"/>
</dbReference>
<evidence type="ECO:0000256" key="1">
    <source>
        <dbReference type="ARBA" id="ARBA00023239"/>
    </source>
</evidence>
<reference evidence="2 3" key="1">
    <citation type="submission" date="2024-03" db="EMBL/GenBank/DDBJ databases">
        <title>Adaptation during the transition from Ophiocordyceps entomopathogen to insect associate is accompanied by gene loss and intensified selection.</title>
        <authorList>
            <person name="Ward C.M."/>
            <person name="Onetto C.A."/>
            <person name="Borneman A.R."/>
        </authorList>
    </citation>
    <scope>NUCLEOTIDE SEQUENCE [LARGE SCALE GENOMIC DNA]</scope>
    <source>
        <strain evidence="2">AWRI1</strain>
        <tissue evidence="2">Single Adult Female</tissue>
    </source>
</reference>
<dbReference type="Pfam" id="PF04752">
    <property type="entry name" value="ChaC"/>
    <property type="match status" value="1"/>
</dbReference>